<dbReference type="InterPro" id="IPR036397">
    <property type="entry name" value="RNaseH_sf"/>
</dbReference>
<evidence type="ECO:0000256" key="6">
    <source>
        <dbReference type="ARBA" id="ARBA00022448"/>
    </source>
</evidence>
<dbReference type="GO" id="GO:0016020">
    <property type="term" value="C:membrane"/>
    <property type="evidence" value="ECO:0007669"/>
    <property type="project" value="UniProtKB-SubCell"/>
</dbReference>
<evidence type="ECO:0000313" key="26">
    <source>
        <dbReference type="Proteomes" id="UP000011096"/>
    </source>
</evidence>
<keyword evidence="11" id="KW-0255">Endonuclease</keyword>
<evidence type="ECO:0000256" key="3">
    <source>
        <dbReference type="ARBA" id="ARBA00006279"/>
    </source>
</evidence>
<dbReference type="Pfam" id="PF17917">
    <property type="entry name" value="RT_RNaseH"/>
    <property type="match status" value="1"/>
</dbReference>
<evidence type="ECO:0000256" key="11">
    <source>
        <dbReference type="ARBA" id="ARBA00022759"/>
    </source>
</evidence>
<dbReference type="OrthoDB" id="3341476at2759"/>
<evidence type="ECO:0000256" key="10">
    <source>
        <dbReference type="ARBA" id="ARBA00022722"/>
    </source>
</evidence>
<dbReference type="Pfam" id="PF06963">
    <property type="entry name" value="FPN1"/>
    <property type="match status" value="1"/>
</dbReference>
<accession>A0A7J6J8X1</accession>
<feature type="compositionally biased region" description="Basic and acidic residues" evidence="19">
    <location>
        <begin position="875"/>
        <end position="885"/>
    </location>
</feature>
<dbReference type="PROSITE" id="PS50013">
    <property type="entry name" value="CHROMO_2"/>
    <property type="match status" value="1"/>
</dbReference>
<dbReference type="GO" id="GO:0003964">
    <property type="term" value="F:RNA-directed DNA polymerase activity"/>
    <property type="evidence" value="ECO:0007669"/>
    <property type="project" value="UniProtKB-KW"/>
</dbReference>
<feature type="compositionally biased region" description="Basic residues" evidence="19">
    <location>
        <begin position="2170"/>
        <end position="2179"/>
    </location>
</feature>
<dbReference type="Gene3D" id="1.10.340.70">
    <property type="match status" value="1"/>
</dbReference>
<organism evidence="25 26">
    <name type="scientific">Colletotrichum fructicola (strain Nara gc5)</name>
    <name type="common">Anthracnose fungus</name>
    <name type="synonym">Colletotrichum gloeosporioides (strain Nara gc5)</name>
    <dbReference type="NCBI Taxonomy" id="1213859"/>
    <lineage>
        <taxon>Eukaryota</taxon>
        <taxon>Fungi</taxon>
        <taxon>Dikarya</taxon>
        <taxon>Ascomycota</taxon>
        <taxon>Pezizomycotina</taxon>
        <taxon>Sordariomycetes</taxon>
        <taxon>Hypocreomycetidae</taxon>
        <taxon>Glomerellales</taxon>
        <taxon>Glomerellaceae</taxon>
        <taxon>Colletotrichum</taxon>
        <taxon>Colletotrichum gloeosporioides species complex</taxon>
    </lineage>
</organism>
<comment type="similarity">
    <text evidence="3">Belongs to the ferroportin (FP) (TC 2.A.100) family. SLC40A subfamily.</text>
</comment>
<feature type="transmembrane region" description="Helical" evidence="20">
    <location>
        <begin position="455"/>
        <end position="477"/>
    </location>
</feature>
<dbReference type="CDD" id="cd17480">
    <property type="entry name" value="MFS_SLC40A1_like"/>
    <property type="match status" value="1"/>
</dbReference>
<dbReference type="GO" id="GO:0005634">
    <property type="term" value="C:nucleus"/>
    <property type="evidence" value="ECO:0007669"/>
    <property type="project" value="UniProtKB-ARBA"/>
</dbReference>
<feature type="transmembrane region" description="Helical" evidence="20">
    <location>
        <begin position="294"/>
        <end position="319"/>
    </location>
</feature>
<dbReference type="InterPro" id="IPR021109">
    <property type="entry name" value="Peptidase_aspartic_dom_sf"/>
</dbReference>
<dbReference type="Gene3D" id="3.30.420.10">
    <property type="entry name" value="Ribonuclease H-like superfamily/Ribonuclease H"/>
    <property type="match status" value="1"/>
</dbReference>
<dbReference type="SUPFAM" id="SSF54160">
    <property type="entry name" value="Chromo domain-like"/>
    <property type="match status" value="1"/>
</dbReference>
<feature type="domain" description="Integrase catalytic" evidence="24">
    <location>
        <begin position="1791"/>
        <end position="1964"/>
    </location>
</feature>
<dbReference type="CDD" id="cd09274">
    <property type="entry name" value="RNase_HI_RT_Ty3"/>
    <property type="match status" value="1"/>
</dbReference>
<evidence type="ECO:0000313" key="25">
    <source>
        <dbReference type="EMBL" id="KAF4486183.1"/>
    </source>
</evidence>
<keyword evidence="16" id="KW-0496">Mitochondrion</keyword>
<dbReference type="Gene3D" id="3.10.10.10">
    <property type="entry name" value="HIV Type 1 Reverse Transcriptase, subunit A, domain 1"/>
    <property type="match status" value="1"/>
</dbReference>
<evidence type="ECO:0000259" key="24">
    <source>
        <dbReference type="PROSITE" id="PS50994"/>
    </source>
</evidence>
<dbReference type="InterPro" id="IPR041588">
    <property type="entry name" value="Integrase_H2C2"/>
</dbReference>
<comment type="caution">
    <text evidence="25">The sequence shown here is derived from an EMBL/GenBank/DDBJ whole genome shotgun (WGS) entry which is preliminary data.</text>
</comment>
<protein>
    <recommendedName>
        <fullName evidence="5">RNA-directed DNA polymerase</fullName>
        <ecNumber evidence="5">2.7.7.49</ecNumber>
    </recommendedName>
</protein>
<keyword evidence="13" id="KW-0694">RNA-binding</keyword>
<keyword evidence="10" id="KW-0540">Nuclease</keyword>
<keyword evidence="18" id="KW-0479">Metal-binding</keyword>
<feature type="region of interest" description="Disordered" evidence="19">
    <location>
        <begin position="830"/>
        <end position="885"/>
    </location>
</feature>
<dbReference type="GO" id="GO:0005381">
    <property type="term" value="F:iron ion transmembrane transporter activity"/>
    <property type="evidence" value="ECO:0007669"/>
    <property type="project" value="InterPro"/>
</dbReference>
<evidence type="ECO:0000256" key="17">
    <source>
        <dbReference type="ARBA" id="ARBA00023136"/>
    </source>
</evidence>
<evidence type="ECO:0000256" key="14">
    <source>
        <dbReference type="ARBA" id="ARBA00022918"/>
    </source>
</evidence>
<dbReference type="InterPro" id="IPR001878">
    <property type="entry name" value="Znf_CCHC"/>
</dbReference>
<dbReference type="PROSITE" id="PS50158">
    <property type="entry name" value="ZF_CCHC"/>
    <property type="match status" value="1"/>
</dbReference>
<feature type="region of interest" description="Disordered" evidence="19">
    <location>
        <begin position="897"/>
        <end position="943"/>
    </location>
</feature>
<reference evidence="25 26" key="1">
    <citation type="submission" date="2012-08" db="EMBL/GenBank/DDBJ databases">
        <authorList>
            <person name="Gan P.H.P."/>
            <person name="Ikeda K."/>
            <person name="Irieda H."/>
            <person name="Narusaka M."/>
            <person name="O'Connell R.J."/>
            <person name="Narusaka Y."/>
            <person name="Takano Y."/>
            <person name="Kubo Y."/>
            <person name="Shirasu K."/>
        </authorList>
    </citation>
    <scope>NUCLEOTIDE SEQUENCE [LARGE SCALE GENOMIC DNA]</scope>
    <source>
        <strain evidence="25 26">Nara gc5</strain>
    </source>
</reference>
<keyword evidence="17 20" id="KW-0472">Membrane</keyword>
<evidence type="ECO:0000256" key="15">
    <source>
        <dbReference type="ARBA" id="ARBA00022989"/>
    </source>
</evidence>
<feature type="compositionally biased region" description="Basic and acidic residues" evidence="19">
    <location>
        <begin position="830"/>
        <end position="843"/>
    </location>
</feature>
<evidence type="ECO:0000259" key="21">
    <source>
        <dbReference type="PROSITE" id="PS50013"/>
    </source>
</evidence>
<keyword evidence="7" id="KW-0808">Transferase</keyword>
<dbReference type="InterPro" id="IPR012337">
    <property type="entry name" value="RNaseH-like_sf"/>
</dbReference>
<evidence type="ECO:0000256" key="2">
    <source>
        <dbReference type="ARBA" id="ARBA00004173"/>
    </source>
</evidence>
<keyword evidence="8 20" id="KW-0812">Transmembrane</keyword>
<dbReference type="SUPFAM" id="SSF103473">
    <property type="entry name" value="MFS general substrate transporter"/>
    <property type="match status" value="1"/>
</dbReference>
<evidence type="ECO:0000256" key="9">
    <source>
        <dbReference type="ARBA" id="ARBA00022695"/>
    </source>
</evidence>
<feature type="compositionally biased region" description="Acidic residues" evidence="19">
    <location>
        <begin position="2086"/>
        <end position="2098"/>
    </location>
</feature>
<keyword evidence="18" id="KW-0862">Zinc</keyword>
<dbReference type="GO" id="GO:0016787">
    <property type="term" value="F:hydrolase activity"/>
    <property type="evidence" value="ECO:0007669"/>
    <property type="project" value="UniProtKB-KW"/>
</dbReference>
<feature type="transmembrane region" description="Helical" evidence="20">
    <location>
        <begin position="358"/>
        <end position="380"/>
    </location>
</feature>
<dbReference type="Proteomes" id="UP000011096">
    <property type="component" value="Unassembled WGS sequence"/>
</dbReference>
<dbReference type="InterPro" id="IPR043502">
    <property type="entry name" value="DNA/RNA_pol_sf"/>
</dbReference>
<evidence type="ECO:0000256" key="16">
    <source>
        <dbReference type="ARBA" id="ARBA00023128"/>
    </source>
</evidence>
<keyword evidence="15 20" id="KW-1133">Transmembrane helix</keyword>
<dbReference type="SUPFAM" id="SSF56672">
    <property type="entry name" value="DNA/RNA polymerases"/>
    <property type="match status" value="1"/>
</dbReference>
<dbReference type="InterPro" id="IPR043128">
    <property type="entry name" value="Rev_trsase/Diguanyl_cyclase"/>
</dbReference>
<dbReference type="Gene3D" id="3.30.70.270">
    <property type="match status" value="2"/>
</dbReference>
<evidence type="ECO:0000256" key="20">
    <source>
        <dbReference type="SAM" id="Phobius"/>
    </source>
</evidence>
<dbReference type="InterPro" id="IPR041373">
    <property type="entry name" value="RT_RNaseH"/>
</dbReference>
<dbReference type="FunFam" id="3.30.70.270:FF:000020">
    <property type="entry name" value="Transposon Tf2-6 polyprotein-like Protein"/>
    <property type="match status" value="1"/>
</dbReference>
<dbReference type="EC" id="2.7.7.49" evidence="5"/>
<dbReference type="GeneID" id="43615438"/>
<dbReference type="SMART" id="SM00298">
    <property type="entry name" value="CHROMO"/>
    <property type="match status" value="1"/>
</dbReference>
<evidence type="ECO:0000256" key="8">
    <source>
        <dbReference type="ARBA" id="ARBA00022692"/>
    </source>
</evidence>
<dbReference type="RefSeq" id="XP_066008992.1">
    <property type="nucleotide sequence ID" value="XM_066151715.1"/>
</dbReference>
<dbReference type="GO" id="GO:0015074">
    <property type="term" value="P:DNA integration"/>
    <property type="evidence" value="ECO:0007669"/>
    <property type="project" value="InterPro"/>
</dbReference>
<dbReference type="PANTHER" id="PTHR37984">
    <property type="entry name" value="PROTEIN CBG26694"/>
    <property type="match status" value="1"/>
</dbReference>
<dbReference type="InParanoid" id="A0A7J6J8X1"/>
<dbReference type="Pfam" id="PF00098">
    <property type="entry name" value="zf-CCHC"/>
    <property type="match status" value="1"/>
</dbReference>
<feature type="region of interest" description="Disordered" evidence="19">
    <location>
        <begin position="2076"/>
        <end position="2098"/>
    </location>
</feature>
<feature type="region of interest" description="Disordered" evidence="19">
    <location>
        <begin position="519"/>
        <end position="569"/>
    </location>
</feature>
<evidence type="ECO:0000256" key="19">
    <source>
        <dbReference type="SAM" id="MobiDB-lite"/>
    </source>
</evidence>
<keyword evidence="18" id="KW-0863">Zinc-finger</keyword>
<comment type="subunit">
    <text evidence="4">Component of the NuA4 histone acetyltransferase complex.</text>
</comment>
<evidence type="ECO:0000259" key="22">
    <source>
        <dbReference type="PROSITE" id="PS50158"/>
    </source>
</evidence>
<sequence>MARPQVASSEEGVGSNERAPLLNSYPIQNSTRDGVSPRITRRLYVSHFLSTWNSRVFEFGAVLYLAKIFPGTLMPMSVYALTRGLSAILLASAIGQYIDTGNRLNVVRVSIVFQRLVVAASCVLFYLMKTKLLCGKSVDVGLLVLTSFFACIEKLCSIMNQVSVEKDWVVVVADNHTSSLRTMNAQMRRIDLLCKLLGPLSIALIDGISTETAIIFNFTMNVCSVIIEYHAIARVYYEVPALQANKCDGHSPDMTARGLPRASFGRLNGLGQRLKFVAKKSGDDMRLYVRHRAFLPSFAGALLYLTVLSFGGQMVTYLLSTGYSAAEIGIARTLSVAFEVLATWVAPWLMELIGPVRAGLWMSSWQVSMLAMGTAIFWAYQDQPWLSATGLVGGTTLSRVGLRGFDLCTQIIVQEDVEAENRGAFSSVEAAWQNAFELLSYASTIAFFRPEQFRWPSLLSVTAVAAASAAYTLFVYLRRGHLLHLKALGAVEPEDIDNGKWLAASYNIHSTLYETSRERYDDSLEGSANEKTLYGTSRERHDDSLEGSATRRRYMEPHESGTMDPPEGSVNDAMNAEIDRRINEAVNASVRPLQDQMAQQTAQMTQLLTALNGLMSTDRATPTPLASSVTTPSTADTTIQATSDGITMAARGRRKHQIPNPPKFSGIRKDFQRWFLEMKGKIRRDREAFDCDADIFAYIYARLEGTAQTMASPYYAQGGADGAESSDQFMQYLETRYGDPNAEARALDRLRTIRQKENESFATFLPKFEKELAEGGGGHWADAVRINYLKGALNSTLRDRLISVIDPPKTYPEYARVLMIIGSGLDSRTYQERHERRRYRDADGDTLMAGVSRTKEPRRAAKSQRYRSDSSSSEDNIRPQKDNRKCYNCNKIGHIATRCPKPRRSGPKKVKKVEKAKRREESSDSNAIEELGSSEAEESSGKDDITEWKQFKHHMSSKSAVITTRIHKGTQADALVDTGCDLYSLIDHDLARKLRLPVVDRSERLLGSFSDATGATKATGVVVFNLELCGYDEKIFAYTVRSLGDDLFLGKPWMERNRILYDAAAQRIRHRRGGVDLRLKGEEEPDRVREIRAARLLPGAPFTALYRRAQRDTKRTAGYEVRAISLADIQKALTKKTEKADLKALLPPAILAEFHKLFQPDEAANLPPHRPGVDHKIPIKQDSSGNETVLPWGPLYSMSREELLVLRKTLRDLLDKGFIRASSSEASAPVLFVRKPGGGIRFCVDYRALNELTKRDRYPLPLIQETLRTVSAAKWFTKLDVVAAFHKIRIAEGEEHKTAFRTRYGLFEWLVVPFGLTGAPATFQRYINGVLREYLDDFATAYMDDVLIYSNGSRQDHEAKVKLVLRKLALAGLRLDPHKCAFSVKTVKYLGFIITAGVGISCDPEKLKAIKEWAAPKTVKGVRSFLGFANYYRIFIPAYSEIAGPLISLTKKGVLFHWGKEQEVAFQELKRIFAAKPILHQLDPERTTYVEADCSGFALGGVLSQEDEHGRRHAVAYHSQRLNAAQFNYPIHDKEMLAIISCLRAWRAELQSVNKFKVLSDHKNLKYFMTKQRLTERQSRWAEELSQYNFEIQYRPGSEAVVPDALSRREQDVPTSLEDEREQGRILQLLPEVALTSTRTRRVEAAPSVLVFTDDKELQQLWDQTQGQDQVYQQAYNAVKQRERSFPPSLKLKVQIAECEIDNGNRLLFRDRIWVPGSEDLDSEANTLRTRIVQSSHDSVLSGHPGRDNTLALVSRRFYWPGQSQLVRRFCRNCDGCGRSHIWREHRKGLLKPLPIPQRIRSDLAMDFITDLPLTDKGERYLWVIIDRLGKGVTLEAMESMEAEACAERFLSCHFRFHGVPTSIVSDRGSNWTSRFWRQFCKLLGIEQRLSTAYHPQTDGGPERMNQEIQAYLRNYITYSQKDWANNLPAAQLALCSRDSSAIGMSSFFLEHGYHPEPVRVQEADPEDHGGRREDLARKLVTRLQDVMDMARSTLASTQQRYEELANRKRQPTERLEAGDKVWLHMGHYRSPRPCKKLDWLHHKYTVTKVISPYVVELNVPTAIYPRFHVDTLKRAGNDPLPGQTLDDEQPPPIIDDEGEETWNVESIDAAAWKRRGRGRRREVLVKWEGYAERTWEPIETLQGTEAMEAYEQRYGPAMKHDGDPALAPRTRRRRGAGR</sequence>
<feature type="region of interest" description="Disordered" evidence="19">
    <location>
        <begin position="1"/>
        <end position="25"/>
    </location>
</feature>
<dbReference type="PROSITE" id="PS50878">
    <property type="entry name" value="RT_POL"/>
    <property type="match status" value="1"/>
</dbReference>
<feature type="transmembrane region" description="Helical" evidence="20">
    <location>
        <begin position="104"/>
        <end position="127"/>
    </location>
</feature>
<reference evidence="25 26" key="2">
    <citation type="submission" date="2020-04" db="EMBL/GenBank/DDBJ databases">
        <title>Genome sequencing and assembly of multiple isolates from the Colletotrichum gloeosporioides species complex.</title>
        <authorList>
            <person name="Gan P."/>
            <person name="Shirasu K."/>
        </authorList>
    </citation>
    <scope>NUCLEOTIDE SEQUENCE [LARGE SCALE GENOMIC DNA]</scope>
    <source>
        <strain evidence="25 26">Nara gc5</strain>
    </source>
</reference>
<evidence type="ECO:0000256" key="13">
    <source>
        <dbReference type="ARBA" id="ARBA00022884"/>
    </source>
</evidence>
<dbReference type="Pfam" id="PF17921">
    <property type="entry name" value="Integrase_H2C2"/>
    <property type="match status" value="1"/>
</dbReference>
<evidence type="ECO:0000256" key="12">
    <source>
        <dbReference type="ARBA" id="ARBA00022801"/>
    </source>
</evidence>
<dbReference type="Gene3D" id="2.40.50.40">
    <property type="match status" value="1"/>
</dbReference>
<dbReference type="Gene3D" id="2.40.70.10">
    <property type="entry name" value="Acid Proteases"/>
    <property type="match status" value="1"/>
</dbReference>
<feature type="region of interest" description="Disordered" evidence="19">
    <location>
        <begin position="2156"/>
        <end position="2179"/>
    </location>
</feature>
<dbReference type="GO" id="GO:0006338">
    <property type="term" value="P:chromatin remodeling"/>
    <property type="evidence" value="ECO:0007669"/>
    <property type="project" value="UniProtKB-ARBA"/>
</dbReference>
<feature type="domain" description="Reverse transcriptase" evidence="23">
    <location>
        <begin position="1214"/>
        <end position="1394"/>
    </location>
</feature>
<keyword evidence="9" id="KW-0548">Nucleotidyltransferase</keyword>
<evidence type="ECO:0000256" key="5">
    <source>
        <dbReference type="ARBA" id="ARBA00012493"/>
    </source>
</evidence>
<keyword evidence="12" id="KW-0378">Hydrolase</keyword>
<dbReference type="InterPro" id="IPR009716">
    <property type="entry name" value="Ferroportin-1"/>
</dbReference>
<dbReference type="SUPFAM" id="SSF53098">
    <property type="entry name" value="Ribonuclease H-like"/>
    <property type="match status" value="1"/>
</dbReference>
<dbReference type="InterPro" id="IPR000477">
    <property type="entry name" value="RT_dom"/>
</dbReference>
<keyword evidence="14" id="KW-0695">RNA-directed DNA polymerase</keyword>
<dbReference type="InterPro" id="IPR001584">
    <property type="entry name" value="Integrase_cat-core"/>
</dbReference>
<evidence type="ECO:0000256" key="18">
    <source>
        <dbReference type="PROSITE-ProRule" id="PRU00047"/>
    </source>
</evidence>
<dbReference type="Pfam" id="PF00078">
    <property type="entry name" value="RVT_1"/>
    <property type="match status" value="1"/>
</dbReference>
<dbReference type="EMBL" id="ANPB02000003">
    <property type="protein sequence ID" value="KAF4486183.1"/>
    <property type="molecule type" value="Genomic_DNA"/>
</dbReference>
<evidence type="ECO:0000256" key="1">
    <source>
        <dbReference type="ARBA" id="ARBA00004141"/>
    </source>
</evidence>
<dbReference type="GO" id="GO:0008270">
    <property type="term" value="F:zinc ion binding"/>
    <property type="evidence" value="ECO:0007669"/>
    <property type="project" value="UniProtKB-KW"/>
</dbReference>
<dbReference type="PROSITE" id="PS50994">
    <property type="entry name" value="INTEGRASE"/>
    <property type="match status" value="1"/>
</dbReference>
<dbReference type="CDD" id="cd00303">
    <property type="entry name" value="retropepsin_like"/>
    <property type="match status" value="1"/>
</dbReference>
<dbReference type="InterPro" id="IPR016197">
    <property type="entry name" value="Chromo-like_dom_sf"/>
</dbReference>
<dbReference type="CDD" id="cd01647">
    <property type="entry name" value="RT_LTR"/>
    <property type="match status" value="1"/>
</dbReference>
<evidence type="ECO:0000256" key="4">
    <source>
        <dbReference type="ARBA" id="ARBA00011353"/>
    </source>
</evidence>
<dbReference type="GO" id="GO:0004519">
    <property type="term" value="F:endonuclease activity"/>
    <property type="evidence" value="ECO:0007669"/>
    <property type="project" value="UniProtKB-KW"/>
</dbReference>
<keyword evidence="26" id="KW-1185">Reference proteome</keyword>
<gene>
    <name evidence="25" type="ORF">CGGC5_v006613</name>
</gene>
<feature type="domain" description="Chromo" evidence="21">
    <location>
        <begin position="2103"/>
        <end position="2163"/>
    </location>
</feature>
<dbReference type="InterPro" id="IPR000953">
    <property type="entry name" value="Chromo/chromo_shadow_dom"/>
</dbReference>
<dbReference type="SMART" id="SM00343">
    <property type="entry name" value="ZnF_C2HC"/>
    <property type="match status" value="1"/>
</dbReference>
<keyword evidence="6" id="KW-0813">Transport</keyword>
<feature type="domain" description="CCHC-type" evidence="22">
    <location>
        <begin position="884"/>
        <end position="901"/>
    </location>
</feature>
<evidence type="ECO:0000259" key="23">
    <source>
        <dbReference type="PROSITE" id="PS50878"/>
    </source>
</evidence>
<dbReference type="GO" id="GO:0005739">
    <property type="term" value="C:mitochondrion"/>
    <property type="evidence" value="ECO:0007669"/>
    <property type="project" value="UniProtKB-SubCell"/>
</dbReference>
<dbReference type="InterPro" id="IPR036875">
    <property type="entry name" value="Znf_CCHC_sf"/>
</dbReference>
<dbReference type="Pfam" id="PF00665">
    <property type="entry name" value="rve"/>
    <property type="match status" value="1"/>
</dbReference>
<dbReference type="PANTHER" id="PTHR37984:SF5">
    <property type="entry name" value="PROTEIN NYNRIN-LIKE"/>
    <property type="match status" value="1"/>
</dbReference>
<name>A0A7J6J8X1_COLFN</name>
<comment type="subcellular location">
    <subcellularLocation>
        <location evidence="1">Membrane</location>
        <topology evidence="1">Multi-pass membrane protein</topology>
    </subcellularLocation>
    <subcellularLocation>
        <location evidence="2">Mitochondrion</location>
    </subcellularLocation>
</comment>
<dbReference type="Gene3D" id="4.10.60.10">
    <property type="entry name" value="Zinc finger, CCHC-type"/>
    <property type="match status" value="1"/>
</dbReference>
<dbReference type="InterPro" id="IPR036259">
    <property type="entry name" value="MFS_trans_sf"/>
</dbReference>
<dbReference type="GO" id="GO:0003723">
    <property type="term" value="F:RNA binding"/>
    <property type="evidence" value="ECO:0007669"/>
    <property type="project" value="UniProtKB-KW"/>
</dbReference>
<proteinExistence type="inferred from homology"/>
<dbReference type="InterPro" id="IPR050951">
    <property type="entry name" value="Retrovirus_Pol_polyprotein"/>
</dbReference>
<dbReference type="SUPFAM" id="SSF57756">
    <property type="entry name" value="Retrovirus zinc finger-like domains"/>
    <property type="match status" value="1"/>
</dbReference>
<evidence type="ECO:0000256" key="7">
    <source>
        <dbReference type="ARBA" id="ARBA00022679"/>
    </source>
</evidence>
<feature type="compositionally biased region" description="Basic residues" evidence="19">
    <location>
        <begin position="900"/>
        <end position="916"/>
    </location>
</feature>